<keyword evidence="3" id="KW-1185">Reference proteome</keyword>
<dbReference type="Pfam" id="PF03167">
    <property type="entry name" value="UDG"/>
    <property type="match status" value="1"/>
</dbReference>
<dbReference type="SUPFAM" id="SSF52141">
    <property type="entry name" value="Uracil-DNA glycosylase-like"/>
    <property type="match status" value="1"/>
</dbReference>
<proteinExistence type="predicted"/>
<dbReference type="RefSeq" id="WP_017499944.1">
    <property type="nucleotide sequence ID" value="NZ_JRVC01000011.1"/>
</dbReference>
<dbReference type="InterPro" id="IPR005122">
    <property type="entry name" value="Uracil-DNA_glycosylase-like"/>
</dbReference>
<dbReference type="STRING" id="48936.NJ75_02515"/>
<accession>A0A0B8ZI27</accession>
<dbReference type="Proteomes" id="UP000031338">
    <property type="component" value="Unassembled WGS sequence"/>
</dbReference>
<dbReference type="CDD" id="cd10035">
    <property type="entry name" value="UDG_like"/>
    <property type="match status" value="1"/>
</dbReference>
<reference evidence="2 3" key="1">
    <citation type="submission" date="2014-10" db="EMBL/GenBank/DDBJ databases">
        <title>Draft genome sequence of Novosphingobium subterraneum DSM 12447.</title>
        <authorList>
            <person name="Gan H.M."/>
            <person name="Gan H.Y."/>
            <person name="Savka M.A."/>
        </authorList>
    </citation>
    <scope>NUCLEOTIDE SEQUENCE [LARGE SCALE GENOMIC DNA]</scope>
    <source>
        <strain evidence="2 3">DSM 12447</strain>
    </source>
</reference>
<dbReference type="Gene3D" id="3.40.470.10">
    <property type="entry name" value="Uracil-DNA glycosylase-like domain"/>
    <property type="match status" value="1"/>
</dbReference>
<organism evidence="2 3">
    <name type="scientific">Novosphingobium subterraneum</name>
    <dbReference type="NCBI Taxonomy" id="48936"/>
    <lineage>
        <taxon>Bacteria</taxon>
        <taxon>Pseudomonadati</taxon>
        <taxon>Pseudomonadota</taxon>
        <taxon>Alphaproteobacteria</taxon>
        <taxon>Sphingomonadales</taxon>
        <taxon>Sphingomonadaceae</taxon>
        <taxon>Novosphingobium</taxon>
    </lineage>
</organism>
<sequence>MTPKSFVSTLAATELPSVFNPWRDRCTVHDRSDAAARRRDNLEMLLTAALDHRVETIWIARDLGYRGGRRTGVPLTDEIHLGHAGTLMGGIAFERATQGPAVAERTAAIVWRVLERIGQPVMLWNVFPFHPHEADDPMSNRCHTRSEREATWPILQALVSMIRPRQIVAIGRDAHLALDGLDIPTTAVRHPSYGGQREFIEGMFSLYGVADDNDEPLELPLGAPHAAARRCALA</sequence>
<gene>
    <name evidence="2" type="ORF">NJ75_02515</name>
</gene>
<dbReference type="AlphaFoldDB" id="A0A0B8ZI27"/>
<comment type="caution">
    <text evidence="2">The sequence shown here is derived from an EMBL/GenBank/DDBJ whole genome shotgun (WGS) entry which is preliminary data.</text>
</comment>
<dbReference type="InterPro" id="IPR036895">
    <property type="entry name" value="Uracil-DNA_glycosylase-like_sf"/>
</dbReference>
<evidence type="ECO:0000259" key="1">
    <source>
        <dbReference type="Pfam" id="PF03167"/>
    </source>
</evidence>
<evidence type="ECO:0000313" key="3">
    <source>
        <dbReference type="Proteomes" id="UP000031338"/>
    </source>
</evidence>
<feature type="domain" description="Uracil-DNA glycosylase-like" evidence="1">
    <location>
        <begin position="105"/>
        <end position="193"/>
    </location>
</feature>
<protein>
    <recommendedName>
        <fullName evidence="1">Uracil-DNA glycosylase-like domain-containing protein</fullName>
    </recommendedName>
</protein>
<dbReference type="PATRIC" id="fig|48936.3.peg.2522"/>
<evidence type="ECO:0000313" key="2">
    <source>
        <dbReference type="EMBL" id="KHS45908.1"/>
    </source>
</evidence>
<dbReference type="EMBL" id="JRVC01000011">
    <property type="protein sequence ID" value="KHS45908.1"/>
    <property type="molecule type" value="Genomic_DNA"/>
</dbReference>
<name>A0A0B8ZI27_9SPHN</name>